<protein>
    <submittedName>
        <fullName evidence="1">Uncharacterized protein</fullName>
    </submittedName>
</protein>
<gene>
    <name evidence="1" type="ORF">NC998_21230</name>
</gene>
<dbReference type="EMBL" id="JAMPKM010000015">
    <property type="protein sequence ID" value="MEP0819626.1"/>
    <property type="molecule type" value="Genomic_DNA"/>
</dbReference>
<comment type="caution">
    <text evidence="1">The sequence shown here is derived from an EMBL/GenBank/DDBJ whole genome shotgun (WGS) entry which is preliminary data.</text>
</comment>
<name>A0ABV0JCW1_9CYAN</name>
<organism evidence="1 2">
    <name type="scientific">Trichocoleus desertorum GB2-A4</name>
    <dbReference type="NCBI Taxonomy" id="2933944"/>
    <lineage>
        <taxon>Bacteria</taxon>
        <taxon>Bacillati</taxon>
        <taxon>Cyanobacteriota</taxon>
        <taxon>Cyanophyceae</taxon>
        <taxon>Leptolyngbyales</taxon>
        <taxon>Trichocoleusaceae</taxon>
        <taxon>Trichocoleus</taxon>
    </lineage>
</organism>
<reference evidence="1 2" key="1">
    <citation type="submission" date="2022-04" db="EMBL/GenBank/DDBJ databases">
        <title>Positive selection, recombination, and allopatry shape intraspecific diversity of widespread and dominant cyanobacteria.</title>
        <authorList>
            <person name="Wei J."/>
            <person name="Shu W."/>
            <person name="Hu C."/>
        </authorList>
    </citation>
    <scope>NUCLEOTIDE SEQUENCE [LARGE SCALE GENOMIC DNA]</scope>
    <source>
        <strain evidence="1 2">GB2-A4</strain>
    </source>
</reference>
<proteinExistence type="predicted"/>
<evidence type="ECO:0000313" key="2">
    <source>
        <dbReference type="Proteomes" id="UP001464891"/>
    </source>
</evidence>
<sequence length="88" mass="9825">MSDHQPETVPPKSDRCAAKASLQSTIHLSFTPAQLRALADKAEKLIEECPSIHVEESYFLLERHQIAQPGSIVSIRLFATWVSGFHPE</sequence>
<accession>A0ABV0JCW1</accession>
<evidence type="ECO:0000313" key="1">
    <source>
        <dbReference type="EMBL" id="MEP0819626.1"/>
    </source>
</evidence>
<keyword evidence="2" id="KW-1185">Reference proteome</keyword>
<dbReference type="Proteomes" id="UP001464891">
    <property type="component" value="Unassembled WGS sequence"/>
</dbReference>
<dbReference type="RefSeq" id="WP_190440697.1">
    <property type="nucleotide sequence ID" value="NZ_JAMPKM010000015.1"/>
</dbReference>